<organism evidence="1 2">
    <name type="scientific">Daucus carota subsp. sativus</name>
    <name type="common">Carrot</name>
    <dbReference type="NCBI Taxonomy" id="79200"/>
    <lineage>
        <taxon>Eukaryota</taxon>
        <taxon>Viridiplantae</taxon>
        <taxon>Streptophyta</taxon>
        <taxon>Embryophyta</taxon>
        <taxon>Tracheophyta</taxon>
        <taxon>Spermatophyta</taxon>
        <taxon>Magnoliopsida</taxon>
        <taxon>eudicotyledons</taxon>
        <taxon>Gunneridae</taxon>
        <taxon>Pentapetalae</taxon>
        <taxon>asterids</taxon>
        <taxon>campanulids</taxon>
        <taxon>Apiales</taxon>
        <taxon>Apiaceae</taxon>
        <taxon>Apioideae</taxon>
        <taxon>Scandiceae</taxon>
        <taxon>Daucinae</taxon>
        <taxon>Daucus</taxon>
        <taxon>Daucus sect. Daucus</taxon>
    </lineage>
</organism>
<dbReference type="Proteomes" id="UP000077755">
    <property type="component" value="Chromosome 1"/>
</dbReference>
<proteinExistence type="predicted"/>
<dbReference type="EMBL" id="CP093343">
    <property type="protein sequence ID" value="WOG82473.1"/>
    <property type="molecule type" value="Genomic_DNA"/>
</dbReference>
<dbReference type="AlphaFoldDB" id="A0A166GJ84"/>
<protein>
    <submittedName>
        <fullName evidence="1">Uncharacterized protein</fullName>
    </submittedName>
</protein>
<accession>A0A166GJ84</accession>
<reference evidence="1" key="2">
    <citation type="submission" date="2022-03" db="EMBL/GenBank/DDBJ databases">
        <title>Draft title - Genomic analysis of global carrot germplasm unveils the trajectory of domestication and the origin of high carotenoid orange carrot.</title>
        <authorList>
            <person name="Iorizzo M."/>
            <person name="Ellison S."/>
            <person name="Senalik D."/>
            <person name="Macko-Podgorni A."/>
            <person name="Grzebelus D."/>
            <person name="Bostan H."/>
            <person name="Rolling W."/>
            <person name="Curaba J."/>
            <person name="Simon P."/>
        </authorList>
    </citation>
    <scope>NUCLEOTIDE SEQUENCE</scope>
    <source>
        <tissue evidence="1">Leaf</tissue>
    </source>
</reference>
<evidence type="ECO:0000313" key="2">
    <source>
        <dbReference type="Proteomes" id="UP000077755"/>
    </source>
</evidence>
<dbReference type="Gramene" id="KZN09022">
    <property type="protein sequence ID" value="KZN09022"/>
    <property type="gene ID" value="DCAR_001678"/>
</dbReference>
<keyword evidence="2" id="KW-1185">Reference proteome</keyword>
<evidence type="ECO:0000313" key="1">
    <source>
        <dbReference type="EMBL" id="WOG82473.1"/>
    </source>
</evidence>
<name>A0A166GJ84_DAUCS</name>
<reference evidence="1" key="1">
    <citation type="journal article" date="2016" name="Nat. Genet.">
        <title>A high-quality carrot genome assembly provides new insights into carotenoid accumulation and asterid genome evolution.</title>
        <authorList>
            <person name="Iorizzo M."/>
            <person name="Ellison S."/>
            <person name="Senalik D."/>
            <person name="Zeng P."/>
            <person name="Satapoomin P."/>
            <person name="Huang J."/>
            <person name="Bowman M."/>
            <person name="Iovene M."/>
            <person name="Sanseverino W."/>
            <person name="Cavagnaro P."/>
            <person name="Yildiz M."/>
            <person name="Macko-Podgorni A."/>
            <person name="Moranska E."/>
            <person name="Grzebelus E."/>
            <person name="Grzebelus D."/>
            <person name="Ashrafi H."/>
            <person name="Zheng Z."/>
            <person name="Cheng S."/>
            <person name="Spooner D."/>
            <person name="Van Deynze A."/>
            <person name="Simon P."/>
        </authorList>
    </citation>
    <scope>NUCLEOTIDE SEQUENCE</scope>
    <source>
        <tissue evidence="1">Leaf</tissue>
    </source>
</reference>
<sequence length="62" mass="6880">MRDSRLITSVAGKVLFLRRVPPPAPISSVAGIPIRLDELGEIVISYLVASNHFNHFNLDLPR</sequence>
<gene>
    <name evidence="1" type="ORF">DCAR_0101637</name>
</gene>